<dbReference type="PANTHER" id="PTHR46470:SF2">
    <property type="entry name" value="GLYCERALDEHYDE 3-PHOSPHATE PHOSPHATASE"/>
    <property type="match status" value="1"/>
</dbReference>
<dbReference type="Gene3D" id="3.40.50.1000">
    <property type="entry name" value="HAD superfamily/HAD-like"/>
    <property type="match status" value="1"/>
</dbReference>
<dbReference type="AlphaFoldDB" id="A0A521ABI5"/>
<comment type="cofactor">
    <cofactor evidence="1">
        <name>Mg(2+)</name>
        <dbReference type="ChEBI" id="CHEBI:18420"/>
    </cofactor>
</comment>
<reference evidence="5 6" key="1">
    <citation type="submission" date="2017-05" db="EMBL/GenBank/DDBJ databases">
        <authorList>
            <person name="Varghese N."/>
            <person name="Submissions S."/>
        </authorList>
    </citation>
    <scope>NUCLEOTIDE SEQUENCE [LARGE SCALE GENOMIC DNA]</scope>
    <source>
        <strain evidence="5 6">DSM 21194</strain>
    </source>
</reference>
<dbReference type="Proteomes" id="UP000317593">
    <property type="component" value="Unassembled WGS sequence"/>
</dbReference>
<evidence type="ECO:0000256" key="4">
    <source>
        <dbReference type="ARBA" id="ARBA00022842"/>
    </source>
</evidence>
<dbReference type="InterPro" id="IPR051400">
    <property type="entry name" value="HAD-like_hydrolase"/>
</dbReference>
<dbReference type="InterPro" id="IPR041492">
    <property type="entry name" value="HAD_2"/>
</dbReference>
<evidence type="ECO:0000313" key="5">
    <source>
        <dbReference type="EMBL" id="SMO32146.1"/>
    </source>
</evidence>
<dbReference type="GO" id="GO:0046872">
    <property type="term" value="F:metal ion binding"/>
    <property type="evidence" value="ECO:0007669"/>
    <property type="project" value="UniProtKB-KW"/>
</dbReference>
<dbReference type="SFLD" id="SFLDS00003">
    <property type="entry name" value="Haloacid_Dehalogenase"/>
    <property type="match status" value="1"/>
</dbReference>
<dbReference type="OrthoDB" id="3669651at2"/>
<dbReference type="SUPFAM" id="SSF56784">
    <property type="entry name" value="HAD-like"/>
    <property type="match status" value="1"/>
</dbReference>
<name>A0A521ABI5_9BACT</name>
<gene>
    <name evidence="5" type="ORF">SAMN06265218_10129</name>
</gene>
<dbReference type="NCBIfam" id="TIGR01549">
    <property type="entry name" value="HAD-SF-IA-v1"/>
    <property type="match status" value="1"/>
</dbReference>
<dbReference type="Gene3D" id="1.10.150.400">
    <property type="match status" value="1"/>
</dbReference>
<keyword evidence="6" id="KW-1185">Reference proteome</keyword>
<dbReference type="InterPro" id="IPR023214">
    <property type="entry name" value="HAD_sf"/>
</dbReference>
<dbReference type="GO" id="GO:0016791">
    <property type="term" value="F:phosphatase activity"/>
    <property type="evidence" value="ECO:0007669"/>
    <property type="project" value="TreeGrafter"/>
</dbReference>
<evidence type="ECO:0000256" key="3">
    <source>
        <dbReference type="ARBA" id="ARBA00022801"/>
    </source>
</evidence>
<dbReference type="InterPro" id="IPR036412">
    <property type="entry name" value="HAD-like_sf"/>
</dbReference>
<evidence type="ECO:0000313" key="6">
    <source>
        <dbReference type="Proteomes" id="UP000317593"/>
    </source>
</evidence>
<proteinExistence type="predicted"/>
<dbReference type="RefSeq" id="WP_142712520.1">
    <property type="nucleotide sequence ID" value="NZ_FXTH01000001.1"/>
</dbReference>
<dbReference type="SFLD" id="SFLDG01129">
    <property type="entry name" value="C1.5:_HAD__Beta-PGM__Phosphata"/>
    <property type="match status" value="1"/>
</dbReference>
<sequence>MISIDFWNTIVHSQTGGDIRRQVRIKALQKVARNHTHQLSLEHIDKAKQAASKEFNRIWHDQHRTPTTDELVATILEYLNIHASDDEQQYLVTRFEESLWEGAPDLSSNVQEIIPMLAERYPLALISDTMYSPGRVIRKFLEKRGLRSYFQCFIFSDETGYSKPNPRAYREALQKTSSKAAESWHIGDLVHTDITGAKGVGMQAILFTNFADYEDNNHDPMPDHICKNWTEVADTLLG</sequence>
<protein>
    <submittedName>
        <fullName evidence="5">Putative hydrolase of the HAD superfamily</fullName>
    </submittedName>
</protein>
<dbReference type="GO" id="GO:0044281">
    <property type="term" value="P:small molecule metabolic process"/>
    <property type="evidence" value="ECO:0007669"/>
    <property type="project" value="UniProtKB-ARBA"/>
</dbReference>
<dbReference type="EMBL" id="FXTH01000001">
    <property type="protein sequence ID" value="SMO32146.1"/>
    <property type="molecule type" value="Genomic_DNA"/>
</dbReference>
<keyword evidence="2" id="KW-0479">Metal-binding</keyword>
<keyword evidence="4" id="KW-0460">Magnesium</keyword>
<evidence type="ECO:0000256" key="1">
    <source>
        <dbReference type="ARBA" id="ARBA00001946"/>
    </source>
</evidence>
<keyword evidence="3 5" id="KW-0378">Hydrolase</keyword>
<organism evidence="5 6">
    <name type="scientific">Fodinibius sediminis</name>
    <dbReference type="NCBI Taxonomy" id="1214077"/>
    <lineage>
        <taxon>Bacteria</taxon>
        <taxon>Pseudomonadati</taxon>
        <taxon>Balneolota</taxon>
        <taxon>Balneolia</taxon>
        <taxon>Balneolales</taxon>
        <taxon>Balneolaceae</taxon>
        <taxon>Fodinibius</taxon>
    </lineage>
</organism>
<dbReference type="InterPro" id="IPR006439">
    <property type="entry name" value="HAD-SF_hydro_IA"/>
</dbReference>
<dbReference type="Pfam" id="PF13419">
    <property type="entry name" value="HAD_2"/>
    <property type="match status" value="1"/>
</dbReference>
<dbReference type="PANTHER" id="PTHR46470">
    <property type="entry name" value="N-ACYLNEURAMINATE-9-PHOSPHATASE"/>
    <property type="match status" value="1"/>
</dbReference>
<evidence type="ECO:0000256" key="2">
    <source>
        <dbReference type="ARBA" id="ARBA00022723"/>
    </source>
</evidence>
<accession>A0A521ABI5</accession>